<dbReference type="SUPFAM" id="SSF55486">
    <property type="entry name" value="Metalloproteases ('zincins'), catalytic domain"/>
    <property type="match status" value="1"/>
</dbReference>
<proteinExistence type="inferred from homology"/>
<keyword evidence="2 7" id="KW-0645">Protease</keyword>
<dbReference type="Gene3D" id="3.40.390.10">
    <property type="entry name" value="Collagenase (Catalytic Domain)"/>
    <property type="match status" value="1"/>
</dbReference>
<evidence type="ECO:0000256" key="1">
    <source>
        <dbReference type="ARBA" id="ARBA00006040"/>
    </source>
</evidence>
<comment type="cofactor">
    <cofactor evidence="7">
        <name>Zn(2+)</name>
        <dbReference type="ChEBI" id="CHEBI:29105"/>
    </cofactor>
    <text evidence="7">Binds 1 zinc ion.</text>
</comment>
<dbReference type="Gene3D" id="1.10.1370.10">
    <property type="entry name" value="Neurolysin, domain 3"/>
    <property type="match status" value="1"/>
</dbReference>
<evidence type="ECO:0000256" key="2">
    <source>
        <dbReference type="ARBA" id="ARBA00022670"/>
    </source>
</evidence>
<dbReference type="Proteomes" id="UP001212803">
    <property type="component" value="Chromosome"/>
</dbReference>
<name>A0ABY7M4Q7_9CHLR</name>
<dbReference type="RefSeq" id="WP_270056032.1">
    <property type="nucleotide sequence ID" value="NZ_CP115149.1"/>
</dbReference>
<dbReference type="InterPro" id="IPR024079">
    <property type="entry name" value="MetalloPept_cat_dom_sf"/>
</dbReference>
<protein>
    <submittedName>
        <fullName evidence="9">Zn-dependent oligopeptidase</fullName>
    </submittedName>
</protein>
<accession>A0ABY7M4Q7</accession>
<organism evidence="9 10">
    <name type="scientific">Tepidiforma flava</name>
    <dbReference type="NCBI Taxonomy" id="3004094"/>
    <lineage>
        <taxon>Bacteria</taxon>
        <taxon>Bacillati</taxon>
        <taxon>Chloroflexota</taxon>
        <taxon>Tepidiformia</taxon>
        <taxon>Tepidiformales</taxon>
        <taxon>Tepidiformaceae</taxon>
        <taxon>Tepidiforma</taxon>
    </lineage>
</organism>
<dbReference type="EMBL" id="CP115149">
    <property type="protein sequence ID" value="WBL35506.1"/>
    <property type="molecule type" value="Genomic_DNA"/>
</dbReference>
<keyword evidence="6 7" id="KW-0482">Metalloprotease</keyword>
<evidence type="ECO:0000259" key="8">
    <source>
        <dbReference type="Pfam" id="PF01432"/>
    </source>
</evidence>
<dbReference type="Gene3D" id="1.20.1050.40">
    <property type="entry name" value="Endopeptidase. Chain P, domain 1"/>
    <property type="match status" value="1"/>
</dbReference>
<feature type="domain" description="Peptidase M3A/M3B catalytic" evidence="8">
    <location>
        <begin position="215"/>
        <end position="656"/>
    </location>
</feature>
<evidence type="ECO:0000313" key="9">
    <source>
        <dbReference type="EMBL" id="WBL35506.1"/>
    </source>
</evidence>
<dbReference type="Pfam" id="PF01432">
    <property type="entry name" value="Peptidase_M3"/>
    <property type="match status" value="1"/>
</dbReference>
<keyword evidence="4 7" id="KW-0378">Hydrolase</keyword>
<keyword evidence="10" id="KW-1185">Reference proteome</keyword>
<evidence type="ECO:0000313" key="10">
    <source>
        <dbReference type="Proteomes" id="UP001212803"/>
    </source>
</evidence>
<keyword evidence="3 7" id="KW-0479">Metal-binding</keyword>
<evidence type="ECO:0000256" key="7">
    <source>
        <dbReference type="RuleBase" id="RU003435"/>
    </source>
</evidence>
<evidence type="ECO:0000256" key="5">
    <source>
        <dbReference type="ARBA" id="ARBA00022833"/>
    </source>
</evidence>
<evidence type="ECO:0000256" key="6">
    <source>
        <dbReference type="ARBA" id="ARBA00023049"/>
    </source>
</evidence>
<sequence>MGSDLDLVPWETLTPGELGEACQRAIDACEAGVAAIVSLAPGVRTYANTMLALEEALEPVAIASGAYAFLAYVSADDGLRAAAREWDERLDKYLVELSFREDLYEAVRQFAASGEAASLTGEDARYLAFELRDYRRNGFELPKEQRERLRALMDELVAIGIQFRNNIDDYDEGIEVTREQLAGMPEAWVERLRTVERDGVTYYRVSLDYPEIQPFMANCPDGELRRQLFEKDQRKGGRQNVELLERALRLRQEAAELLGYASWADYRTETRMAGTRQAVEEFLTDLRAKVAVKAERDFAAMREFARARTGSDRVDIWDWRYWHNEQLKAEYAVDEFEVAQYFPLDAVIEGLFSVYQQVLGVRFTESPDAPRWHPEVRAFDISEADGGPPFARFYMDLFPRPNKYGHAAAFTLRRGRRLPDGSYQKPVSAIVANFTKPSASQPSLLRHGEVVTFFHEFGHIMHQTLTRAERARFSGTQTERDFVEAPSQMLEHWCWEPEVLASFARHWQTGEPIPRRLVDAMVAAKNLNSGIMTLRQLFFATLDLRYHSPGFDGDSTKLVEELHPITGFPYTPGTHFQSGFGHLFGYDAGYYGYLWSHVFGDDMYTLFEAAGPLSAEVGRRYRATILERGGSVDGNQLVRDFLGREPNSDAFLRGLGLTG</sequence>
<keyword evidence="5 7" id="KW-0862">Zinc</keyword>
<dbReference type="PANTHER" id="PTHR11804:SF84">
    <property type="entry name" value="SACCHAROLYSIN"/>
    <property type="match status" value="1"/>
</dbReference>
<dbReference type="InterPro" id="IPR024077">
    <property type="entry name" value="Neurolysin/TOP_dom2"/>
</dbReference>
<dbReference type="CDD" id="cd06455">
    <property type="entry name" value="M3A_TOP"/>
    <property type="match status" value="1"/>
</dbReference>
<dbReference type="InterPro" id="IPR024080">
    <property type="entry name" value="Neurolysin/TOP_N"/>
</dbReference>
<evidence type="ECO:0000256" key="4">
    <source>
        <dbReference type="ARBA" id="ARBA00022801"/>
    </source>
</evidence>
<dbReference type="PANTHER" id="PTHR11804">
    <property type="entry name" value="PROTEASE M3 THIMET OLIGOPEPTIDASE-RELATED"/>
    <property type="match status" value="1"/>
</dbReference>
<gene>
    <name evidence="9" type="ORF">O0235_12070</name>
</gene>
<dbReference type="InterPro" id="IPR001567">
    <property type="entry name" value="Pept_M3A_M3B_dom"/>
</dbReference>
<reference evidence="9 10" key="1">
    <citation type="journal article" date="2023" name="ISME J.">
        <title>Thermophilic Dehalococcoidia with unusual traits shed light on an unexpected past.</title>
        <authorList>
            <person name="Palmer M."/>
            <person name="Covington J.K."/>
            <person name="Zhou E.M."/>
            <person name="Thomas S.C."/>
            <person name="Habib N."/>
            <person name="Seymour C.O."/>
            <person name="Lai D."/>
            <person name="Johnston J."/>
            <person name="Hashimi A."/>
            <person name="Jiao J.Y."/>
            <person name="Muok A.R."/>
            <person name="Liu L."/>
            <person name="Xian W.D."/>
            <person name="Zhi X.Y."/>
            <person name="Li M.M."/>
            <person name="Silva L.P."/>
            <person name="Bowen B.P."/>
            <person name="Louie K."/>
            <person name="Briegel A."/>
            <person name="Pett-Ridge J."/>
            <person name="Weber P.K."/>
            <person name="Tocheva E.I."/>
            <person name="Woyke T."/>
            <person name="Northen T.R."/>
            <person name="Mayali X."/>
            <person name="Li W.J."/>
            <person name="Hedlund B.P."/>
        </authorList>
    </citation>
    <scope>NUCLEOTIDE SEQUENCE [LARGE SCALE GENOMIC DNA]</scope>
    <source>
        <strain evidence="9 10">YIM 72310</strain>
    </source>
</reference>
<dbReference type="InterPro" id="IPR045090">
    <property type="entry name" value="Pept_M3A_M3B"/>
</dbReference>
<comment type="similarity">
    <text evidence="1 7">Belongs to the peptidase M3 family.</text>
</comment>
<evidence type="ECO:0000256" key="3">
    <source>
        <dbReference type="ARBA" id="ARBA00022723"/>
    </source>
</evidence>